<dbReference type="PANTHER" id="PTHR31928:SF2">
    <property type="entry name" value="EXPRESSED PROTEIN"/>
    <property type="match status" value="1"/>
</dbReference>
<gene>
    <name evidence="4" type="ORF">Taro_001694</name>
</gene>
<dbReference type="Proteomes" id="UP000652761">
    <property type="component" value="Unassembled WGS sequence"/>
</dbReference>
<keyword evidence="5" id="KW-1185">Reference proteome</keyword>
<evidence type="ECO:0000259" key="3">
    <source>
        <dbReference type="Pfam" id="PF21647"/>
    </source>
</evidence>
<accession>A0A843TF85</accession>
<feature type="domain" description="DUF6857" evidence="3">
    <location>
        <begin position="283"/>
        <end position="330"/>
    </location>
</feature>
<name>A0A843TF85_COLES</name>
<dbReference type="InterPro" id="IPR010341">
    <property type="entry name" value="DUF936_pln"/>
</dbReference>
<dbReference type="OrthoDB" id="773154at2759"/>
<feature type="compositionally biased region" description="Low complexity" evidence="1">
    <location>
        <begin position="243"/>
        <end position="255"/>
    </location>
</feature>
<feature type="compositionally biased region" description="Basic and acidic residues" evidence="1">
    <location>
        <begin position="196"/>
        <end position="215"/>
    </location>
</feature>
<evidence type="ECO:0000313" key="4">
    <source>
        <dbReference type="EMBL" id="MQL69381.1"/>
    </source>
</evidence>
<protein>
    <submittedName>
        <fullName evidence="4">Uncharacterized protein</fullName>
    </submittedName>
</protein>
<dbReference type="InterPro" id="IPR049172">
    <property type="entry name" value="DUF6857_pln"/>
</dbReference>
<comment type="caution">
    <text evidence="4">The sequence shown here is derived from an EMBL/GenBank/DDBJ whole genome shotgun (WGS) entry which is preliminary data.</text>
</comment>
<reference evidence="4" key="1">
    <citation type="submission" date="2017-07" db="EMBL/GenBank/DDBJ databases">
        <title>Taro Niue Genome Assembly and Annotation.</title>
        <authorList>
            <person name="Atibalentja N."/>
            <person name="Keating K."/>
            <person name="Fields C.J."/>
        </authorList>
    </citation>
    <scope>NUCLEOTIDE SEQUENCE</scope>
    <source>
        <strain evidence="4">Niue_2</strain>
        <tissue evidence="4">Leaf</tissue>
    </source>
</reference>
<organism evidence="4 5">
    <name type="scientific">Colocasia esculenta</name>
    <name type="common">Wild taro</name>
    <name type="synonym">Arum esculentum</name>
    <dbReference type="NCBI Taxonomy" id="4460"/>
    <lineage>
        <taxon>Eukaryota</taxon>
        <taxon>Viridiplantae</taxon>
        <taxon>Streptophyta</taxon>
        <taxon>Embryophyta</taxon>
        <taxon>Tracheophyta</taxon>
        <taxon>Spermatophyta</taxon>
        <taxon>Magnoliopsida</taxon>
        <taxon>Liliopsida</taxon>
        <taxon>Araceae</taxon>
        <taxon>Aroideae</taxon>
        <taxon>Colocasieae</taxon>
        <taxon>Colocasia</taxon>
    </lineage>
</organism>
<evidence type="ECO:0000256" key="1">
    <source>
        <dbReference type="SAM" id="MobiDB-lite"/>
    </source>
</evidence>
<dbReference type="Pfam" id="PF21647">
    <property type="entry name" value="DUF6857"/>
    <property type="match status" value="2"/>
</dbReference>
<feature type="domain" description="DUF936" evidence="2">
    <location>
        <begin position="4"/>
        <end position="119"/>
    </location>
</feature>
<proteinExistence type="predicted"/>
<sequence>MASLTPGVLTKLLKNMNSDVKISGEYRSTLLQVISIVPAMTGSELWPDHGFFIKVSDSSHSTYVSLSKEGDELILSNQLRLGQFIYVDRVQAGTPVPVLVGVRPVPGRSPCIGNPKDLMQMLVASELRGTNSHGVATPRLSGLAESKEVVPRQRVVIKEEKPGVASRYMQGVSSSKVKDGDTGTNSRGRNIIGGDHVAESQRKARSSDRKTRVGKLELQGSPTTTHSNQSTREKSKPPIGDNSTKVAPAPKSAASTPATIIKQSAAFELPCLIDRYKKRVQVSIISWESLPPNMVGPGKGILRRRNVAYMVAAEAQKEAAAAAALVKSLRQDMTTAPGFLSFIYNHFFSTPISFLNIYADLRASATTKNPHASLTKFFTLHQLINHPSITNLKEKPPQAPITLQPSGTDWTDKHSKRTFMASDKSLDQTESDGIEKLQWVKGDTTREIQELRAMLLKESQSWFLEFLEGALSSGFHAESHAKKGNNVGCAGGQPKEACGQIAVTLSQLKLANDWLDQLQESSGGDCEGDGLLKTVDKLKQKIYACLLGQVDSAASALENRTNHC</sequence>
<dbReference type="InterPro" id="IPR048297">
    <property type="entry name" value="DUF936_dom_pln"/>
</dbReference>
<evidence type="ECO:0000259" key="2">
    <source>
        <dbReference type="Pfam" id="PF06075"/>
    </source>
</evidence>
<dbReference type="Pfam" id="PF06075">
    <property type="entry name" value="DUF936"/>
    <property type="match status" value="1"/>
</dbReference>
<dbReference type="PANTHER" id="PTHR31928">
    <property type="entry name" value="EXPRESSED PROTEIN"/>
    <property type="match status" value="1"/>
</dbReference>
<dbReference type="AlphaFoldDB" id="A0A843TF85"/>
<feature type="region of interest" description="Disordered" evidence="1">
    <location>
        <begin position="161"/>
        <end position="255"/>
    </location>
</feature>
<feature type="compositionally biased region" description="Polar residues" evidence="1">
    <location>
        <begin position="220"/>
        <end position="230"/>
    </location>
</feature>
<feature type="domain" description="DUF6857" evidence="3">
    <location>
        <begin position="395"/>
        <end position="557"/>
    </location>
</feature>
<dbReference type="EMBL" id="NMUH01000036">
    <property type="protein sequence ID" value="MQL69381.1"/>
    <property type="molecule type" value="Genomic_DNA"/>
</dbReference>
<evidence type="ECO:0000313" key="5">
    <source>
        <dbReference type="Proteomes" id="UP000652761"/>
    </source>
</evidence>